<organism evidence="1 2">
    <name type="scientific">Oscillatoria acuminata PCC 6304</name>
    <dbReference type="NCBI Taxonomy" id="56110"/>
    <lineage>
        <taxon>Bacteria</taxon>
        <taxon>Bacillati</taxon>
        <taxon>Cyanobacteriota</taxon>
        <taxon>Cyanophyceae</taxon>
        <taxon>Oscillatoriophycideae</taxon>
        <taxon>Oscillatoriales</taxon>
        <taxon>Oscillatoriaceae</taxon>
        <taxon>Oscillatoria</taxon>
    </lineage>
</organism>
<dbReference type="AlphaFoldDB" id="K9TNM8"/>
<name>K9TNM8_9CYAN</name>
<evidence type="ECO:0000313" key="2">
    <source>
        <dbReference type="Proteomes" id="UP000010367"/>
    </source>
</evidence>
<gene>
    <name evidence="1" type="ORF">Oscil6304_4948</name>
</gene>
<dbReference type="KEGG" id="oac:Oscil6304_4948"/>
<dbReference type="EMBL" id="CP003607">
    <property type="protein sequence ID" value="AFY84452.1"/>
    <property type="molecule type" value="Genomic_DNA"/>
</dbReference>
<proteinExistence type="predicted"/>
<dbReference type="Proteomes" id="UP000010367">
    <property type="component" value="Chromosome"/>
</dbReference>
<keyword evidence="2" id="KW-1185">Reference proteome</keyword>
<evidence type="ECO:0000313" key="1">
    <source>
        <dbReference type="EMBL" id="AFY84452.1"/>
    </source>
</evidence>
<sequence>MGSLRIINGLNPINQGKGLNAAKINQSDNRILPSKKGGVYRDTPF</sequence>
<dbReference type="HOGENOM" id="CLU_3202813_0_0_3"/>
<protein>
    <submittedName>
        <fullName evidence="1">Uncharacterized protein</fullName>
    </submittedName>
</protein>
<dbReference type="InParanoid" id="K9TNM8"/>
<reference evidence="1 2" key="1">
    <citation type="submission" date="2012-06" db="EMBL/GenBank/DDBJ databases">
        <title>Finished chromosome of genome of Oscillatoria acuminata PCC 6304.</title>
        <authorList>
            <consortium name="US DOE Joint Genome Institute"/>
            <person name="Gugger M."/>
            <person name="Coursin T."/>
            <person name="Rippka R."/>
            <person name="Tandeau De Marsac N."/>
            <person name="Huntemann M."/>
            <person name="Wei C.-L."/>
            <person name="Han J."/>
            <person name="Detter J.C."/>
            <person name="Han C."/>
            <person name="Tapia R."/>
            <person name="Davenport K."/>
            <person name="Daligault H."/>
            <person name="Erkkila T."/>
            <person name="Gu W."/>
            <person name="Munk A.C.C."/>
            <person name="Teshima H."/>
            <person name="Xu Y."/>
            <person name="Chain P."/>
            <person name="Chen A."/>
            <person name="Krypides N."/>
            <person name="Mavromatis K."/>
            <person name="Markowitz V."/>
            <person name="Szeto E."/>
            <person name="Ivanova N."/>
            <person name="Mikhailova N."/>
            <person name="Ovchinnikova G."/>
            <person name="Pagani I."/>
            <person name="Pati A."/>
            <person name="Goodwin L."/>
            <person name="Peters L."/>
            <person name="Pitluck S."/>
            <person name="Woyke T."/>
            <person name="Kerfeld C."/>
        </authorList>
    </citation>
    <scope>NUCLEOTIDE SEQUENCE [LARGE SCALE GENOMIC DNA]</scope>
    <source>
        <strain evidence="1 2">PCC 6304</strain>
    </source>
</reference>
<dbReference type="STRING" id="56110.Oscil6304_4948"/>
<accession>K9TNM8</accession>